<proteinExistence type="predicted"/>
<gene>
    <name evidence="2" type="ORF">VTJ83DRAFT_3571</name>
</gene>
<dbReference type="Proteomes" id="UP001600064">
    <property type="component" value="Unassembled WGS sequence"/>
</dbReference>
<reference evidence="2 3" key="1">
    <citation type="journal article" date="2024" name="Commun. Biol.">
        <title>Comparative genomic analysis of thermophilic fungi reveals convergent evolutionary adaptations and gene losses.</title>
        <authorList>
            <person name="Steindorff A.S."/>
            <person name="Aguilar-Pontes M.V."/>
            <person name="Robinson A.J."/>
            <person name="Andreopoulos B."/>
            <person name="LaButti K."/>
            <person name="Kuo A."/>
            <person name="Mondo S."/>
            <person name="Riley R."/>
            <person name="Otillar R."/>
            <person name="Haridas S."/>
            <person name="Lipzen A."/>
            <person name="Grimwood J."/>
            <person name="Schmutz J."/>
            <person name="Clum A."/>
            <person name="Reid I.D."/>
            <person name="Moisan M.C."/>
            <person name="Butler G."/>
            <person name="Nguyen T.T.M."/>
            <person name="Dewar K."/>
            <person name="Conant G."/>
            <person name="Drula E."/>
            <person name="Henrissat B."/>
            <person name="Hansel C."/>
            <person name="Singer S."/>
            <person name="Hutchinson M.I."/>
            <person name="de Vries R.P."/>
            <person name="Natvig D.O."/>
            <person name="Powell A.J."/>
            <person name="Tsang A."/>
            <person name="Grigoriev I.V."/>
        </authorList>
    </citation>
    <scope>NUCLEOTIDE SEQUENCE [LARGE SCALE GENOMIC DNA]</scope>
    <source>
        <strain evidence="2 3">ATCC 22073</strain>
    </source>
</reference>
<dbReference type="RefSeq" id="XP_070867449.1">
    <property type="nucleotide sequence ID" value="XM_071009964.1"/>
</dbReference>
<evidence type="ECO:0000313" key="3">
    <source>
        <dbReference type="Proteomes" id="UP001600064"/>
    </source>
</evidence>
<accession>A0ABR4DEZ3</accession>
<sequence length="130" mass="13989">MTEPENFDDELFADLYNDDEPAGPPARAPESDQQRSTEPAAAEPSRENGHDFGQQADYNGGDVGDEEEEEDDDDDDIDFNLGNGPSATITTQPDRQDSHDSQEHHDEKPTPSAAPAPAAPARGPNAKEDG</sequence>
<comment type="caution">
    <text evidence="2">The sequence shown here is derived from an EMBL/GenBank/DDBJ whole genome shotgun (WGS) entry which is preliminary data.</text>
</comment>
<dbReference type="GeneID" id="98124608"/>
<keyword evidence="3" id="KW-1185">Reference proteome</keyword>
<protein>
    <submittedName>
        <fullName evidence="2">Uncharacterized protein</fullName>
    </submittedName>
</protein>
<evidence type="ECO:0000256" key="1">
    <source>
        <dbReference type="SAM" id="MobiDB-lite"/>
    </source>
</evidence>
<name>A0ABR4DEZ3_9PEZI</name>
<organism evidence="2 3">
    <name type="scientific">Remersonia thermophila</name>
    <dbReference type="NCBI Taxonomy" id="72144"/>
    <lineage>
        <taxon>Eukaryota</taxon>
        <taxon>Fungi</taxon>
        <taxon>Dikarya</taxon>
        <taxon>Ascomycota</taxon>
        <taxon>Pezizomycotina</taxon>
        <taxon>Sordariomycetes</taxon>
        <taxon>Sordariomycetidae</taxon>
        <taxon>Sordariales</taxon>
        <taxon>Sordariales incertae sedis</taxon>
        <taxon>Remersonia</taxon>
    </lineage>
</organism>
<evidence type="ECO:0000313" key="2">
    <source>
        <dbReference type="EMBL" id="KAL2268725.1"/>
    </source>
</evidence>
<feature type="region of interest" description="Disordered" evidence="1">
    <location>
        <begin position="1"/>
        <end position="130"/>
    </location>
</feature>
<dbReference type="EMBL" id="JAZGUE010000003">
    <property type="protein sequence ID" value="KAL2268725.1"/>
    <property type="molecule type" value="Genomic_DNA"/>
</dbReference>
<feature type="compositionally biased region" description="Acidic residues" evidence="1">
    <location>
        <begin position="63"/>
        <end position="78"/>
    </location>
</feature>
<feature type="compositionally biased region" description="Polar residues" evidence="1">
    <location>
        <begin position="83"/>
        <end position="93"/>
    </location>
</feature>
<feature type="compositionally biased region" description="Acidic residues" evidence="1">
    <location>
        <begin position="1"/>
        <end position="21"/>
    </location>
</feature>
<feature type="compositionally biased region" description="Basic and acidic residues" evidence="1">
    <location>
        <begin position="94"/>
        <end position="109"/>
    </location>
</feature>